<dbReference type="EMBL" id="CDPU01000031">
    <property type="protein sequence ID" value="CEO52824.1"/>
    <property type="molecule type" value="Genomic_DNA"/>
</dbReference>
<sequence>MGEAQTPAVSADADEQLNKDNGNFIPGDGPNTQDGNEPIDKEAQAGVQKVEALASVWSRKTLLLTYGLIWFVYFIMLLQQVSSSALIPYVTSAFALHSLTATVGTLAAVIGGVCNLTVAKILDVFGRPQGYLIALIIATLGLIMMAATQSVELYAAAQVFWTVGNAALGYSINIFVADTSSLRSRGLMTALTTSPNIITIWLGGPISEAFYLRGPGWAWCFGAFSIILPVLCLPLFVVMLVQTNKAKSQGILVIEKSGRNPLQSVLYYLREFDAVGLLLLTAGISLFLLPFNIWSLQPDGFKTPMIICFIVFGLVLMILFAIWEKFLAPVTFIPYSLLLDRNMIGSCILCLVLGISYSTWNSFFSSFLQVVNNLTITEASYVTQIYGCGSSIACIATGYYIHYTGRYKYVTLAVAIPIYTLFMGLMIYFRSADQGIGYIVMCQIFLAFSSGVLIISPQIAAVSSASHQHVAVVMAIISMFTSIGSAIGLTVATLIWNQTFPIKLLEYLPLEDQESYLDIYSSLVVQTGYPVGSPTRIAIQHAYSDAQKMMCIAGTALWVAGAASVAIWRNTDVRTIKQVKGQVI</sequence>
<feature type="domain" description="Major facilitator superfamily (MFS) profile" evidence="7">
    <location>
        <begin position="60"/>
        <end position="572"/>
    </location>
</feature>
<evidence type="ECO:0000256" key="5">
    <source>
        <dbReference type="SAM" id="MobiDB-lite"/>
    </source>
</evidence>
<feature type="transmembrane region" description="Helical" evidence="6">
    <location>
        <begin position="435"/>
        <end position="457"/>
    </location>
</feature>
<dbReference type="PANTHER" id="PTHR23501">
    <property type="entry name" value="MAJOR FACILITATOR SUPERFAMILY"/>
    <property type="match status" value="1"/>
</dbReference>
<feature type="transmembrane region" description="Helical" evidence="6">
    <location>
        <begin position="153"/>
        <end position="175"/>
    </location>
</feature>
<evidence type="ECO:0000256" key="6">
    <source>
        <dbReference type="SAM" id="Phobius"/>
    </source>
</evidence>
<feature type="transmembrane region" description="Helical" evidence="6">
    <location>
        <begin position="63"/>
        <end position="82"/>
    </location>
</feature>
<dbReference type="Pfam" id="PF07690">
    <property type="entry name" value="MFS_1"/>
    <property type="match status" value="1"/>
</dbReference>
<feature type="transmembrane region" description="Helical" evidence="6">
    <location>
        <begin position="187"/>
        <end position="204"/>
    </location>
</feature>
<evidence type="ECO:0000256" key="3">
    <source>
        <dbReference type="ARBA" id="ARBA00022989"/>
    </source>
</evidence>
<evidence type="ECO:0000259" key="7">
    <source>
        <dbReference type="PROSITE" id="PS50850"/>
    </source>
</evidence>
<dbReference type="InterPro" id="IPR020846">
    <property type="entry name" value="MFS_dom"/>
</dbReference>
<evidence type="ECO:0000256" key="1">
    <source>
        <dbReference type="ARBA" id="ARBA00004141"/>
    </source>
</evidence>
<evidence type="ECO:0000313" key="8">
    <source>
        <dbReference type="EMBL" id="CEO52824.1"/>
    </source>
</evidence>
<dbReference type="SUPFAM" id="SSF103473">
    <property type="entry name" value="MFS general substrate transporter"/>
    <property type="match status" value="2"/>
</dbReference>
<dbReference type="InterPro" id="IPR036259">
    <property type="entry name" value="MFS_trans_sf"/>
</dbReference>
<organism evidence="8">
    <name type="scientific">Bionectria ochroleuca</name>
    <name type="common">Gliocladium roseum</name>
    <dbReference type="NCBI Taxonomy" id="29856"/>
    <lineage>
        <taxon>Eukaryota</taxon>
        <taxon>Fungi</taxon>
        <taxon>Dikarya</taxon>
        <taxon>Ascomycota</taxon>
        <taxon>Pezizomycotina</taxon>
        <taxon>Sordariomycetes</taxon>
        <taxon>Hypocreomycetidae</taxon>
        <taxon>Hypocreales</taxon>
        <taxon>Bionectriaceae</taxon>
        <taxon>Clonostachys</taxon>
    </lineage>
</organism>
<feature type="transmembrane region" description="Helical" evidence="6">
    <location>
        <begin position="409"/>
        <end position="429"/>
    </location>
</feature>
<keyword evidence="4 6" id="KW-0472">Membrane</keyword>
<name>A0A0B7K6P2_BIOOC</name>
<proteinExistence type="predicted"/>
<feature type="transmembrane region" description="Helical" evidence="6">
    <location>
        <begin position="546"/>
        <end position="568"/>
    </location>
</feature>
<comment type="subcellular location">
    <subcellularLocation>
        <location evidence="1">Membrane</location>
        <topology evidence="1">Multi-pass membrane protein</topology>
    </subcellularLocation>
</comment>
<keyword evidence="3 6" id="KW-1133">Transmembrane helix</keyword>
<feature type="transmembrane region" description="Helical" evidence="6">
    <location>
        <begin position="383"/>
        <end position="402"/>
    </location>
</feature>
<dbReference type="PROSITE" id="PS50850">
    <property type="entry name" value="MFS"/>
    <property type="match status" value="1"/>
</dbReference>
<feature type="transmembrane region" description="Helical" evidence="6">
    <location>
        <begin position="130"/>
        <end position="147"/>
    </location>
</feature>
<dbReference type="Gene3D" id="1.20.1250.20">
    <property type="entry name" value="MFS general substrate transporter like domains"/>
    <property type="match status" value="2"/>
</dbReference>
<evidence type="ECO:0000256" key="2">
    <source>
        <dbReference type="ARBA" id="ARBA00022692"/>
    </source>
</evidence>
<dbReference type="GO" id="GO:0022857">
    <property type="term" value="F:transmembrane transporter activity"/>
    <property type="evidence" value="ECO:0007669"/>
    <property type="project" value="InterPro"/>
</dbReference>
<dbReference type="AlphaFoldDB" id="A0A0B7K6P2"/>
<protein>
    <recommendedName>
        <fullName evidence="7">Major facilitator superfamily (MFS) profile domain-containing protein</fullName>
    </recommendedName>
</protein>
<dbReference type="PANTHER" id="PTHR23501:SF3">
    <property type="entry name" value="MAJOR FACILITATOR SUPERFAMILY (MFS) PROFILE DOMAIN-CONTAINING PROTEIN"/>
    <property type="match status" value="1"/>
</dbReference>
<keyword evidence="2 6" id="KW-0812">Transmembrane</keyword>
<dbReference type="GO" id="GO:0005886">
    <property type="term" value="C:plasma membrane"/>
    <property type="evidence" value="ECO:0007669"/>
    <property type="project" value="TreeGrafter"/>
</dbReference>
<feature type="transmembrane region" description="Helical" evidence="6">
    <location>
        <begin position="272"/>
        <end position="291"/>
    </location>
</feature>
<feature type="transmembrane region" description="Helical" evidence="6">
    <location>
        <begin position="469"/>
        <end position="496"/>
    </location>
</feature>
<dbReference type="InterPro" id="IPR011701">
    <property type="entry name" value="MFS"/>
</dbReference>
<evidence type="ECO:0000256" key="4">
    <source>
        <dbReference type="ARBA" id="ARBA00023136"/>
    </source>
</evidence>
<feature type="transmembrane region" description="Helical" evidence="6">
    <location>
        <begin position="216"/>
        <end position="241"/>
    </location>
</feature>
<gene>
    <name evidence="8" type="ORF">BN869_000008882_1</name>
</gene>
<feature type="transmembrane region" description="Helical" evidence="6">
    <location>
        <begin position="303"/>
        <end position="323"/>
    </location>
</feature>
<reference evidence="8" key="1">
    <citation type="submission" date="2015-01" db="EMBL/GenBank/DDBJ databases">
        <authorList>
            <person name="Durling Mikael"/>
        </authorList>
    </citation>
    <scope>NUCLEOTIDE SEQUENCE</scope>
</reference>
<accession>A0A0B7K6P2</accession>
<feature type="transmembrane region" description="Helical" evidence="6">
    <location>
        <begin position="94"/>
        <end position="118"/>
    </location>
</feature>
<feature type="transmembrane region" description="Helical" evidence="6">
    <location>
        <begin position="343"/>
        <end position="363"/>
    </location>
</feature>
<feature type="region of interest" description="Disordered" evidence="5">
    <location>
        <begin position="1"/>
        <end position="39"/>
    </location>
</feature>